<name>A0A5J5G778_9GAMM</name>
<feature type="domain" description="Xylose isomerase-like TIM barrel" evidence="1">
    <location>
        <begin position="30"/>
        <end position="249"/>
    </location>
</feature>
<proteinExistence type="predicted"/>
<dbReference type="SUPFAM" id="SSF51658">
    <property type="entry name" value="Xylose isomerase-like"/>
    <property type="match status" value="1"/>
</dbReference>
<dbReference type="Pfam" id="PF01261">
    <property type="entry name" value="AP_endonuc_2"/>
    <property type="match status" value="1"/>
</dbReference>
<dbReference type="Gene3D" id="3.20.20.150">
    <property type="entry name" value="Divalent-metal-dependent TIM barrel enzymes"/>
    <property type="match status" value="1"/>
</dbReference>
<gene>
    <name evidence="2" type="ORF">FJU30_00605</name>
    <name evidence="3" type="ORF">FJU30_04160</name>
</gene>
<dbReference type="InterPro" id="IPR050312">
    <property type="entry name" value="IolE/XylAMocC-like"/>
</dbReference>
<evidence type="ECO:0000313" key="2">
    <source>
        <dbReference type="EMBL" id="KAA9002542.1"/>
    </source>
</evidence>
<evidence type="ECO:0000313" key="4">
    <source>
        <dbReference type="Proteomes" id="UP000335415"/>
    </source>
</evidence>
<dbReference type="RefSeq" id="WP_150433513.1">
    <property type="nucleotide sequence ID" value="NZ_VYKJ01000001.1"/>
</dbReference>
<dbReference type="PANTHER" id="PTHR12110">
    <property type="entry name" value="HYDROXYPYRUVATE ISOMERASE"/>
    <property type="match status" value="1"/>
</dbReference>
<dbReference type="EMBL" id="VYKJ01000001">
    <property type="protein sequence ID" value="KAA9002542.1"/>
    <property type="molecule type" value="Genomic_DNA"/>
</dbReference>
<dbReference type="EMBL" id="VYKJ01000001">
    <property type="protein sequence ID" value="KAA9003170.1"/>
    <property type="molecule type" value="Genomic_DNA"/>
</dbReference>
<dbReference type="AlphaFoldDB" id="A0A5J5G778"/>
<keyword evidence="4" id="KW-1185">Reference proteome</keyword>
<dbReference type="PANTHER" id="PTHR12110:SF52">
    <property type="entry name" value="XYLOSE ISOMERASE"/>
    <property type="match status" value="1"/>
</dbReference>
<dbReference type="OrthoDB" id="3350993at2"/>
<dbReference type="Proteomes" id="UP000335415">
    <property type="component" value="Unassembled WGS sequence"/>
</dbReference>
<evidence type="ECO:0000259" key="1">
    <source>
        <dbReference type="Pfam" id="PF01261"/>
    </source>
</evidence>
<sequence>MAMGLSTYAFFWRASERVAQPIALDEMLSQTAELGASVFQICDYGALEQLSRRALEGLRQHAADAGIALELGTRGVQREHLRRYLNLARTLDARFVRTMFNSADHRPTAQQAEALLRDVLPQYERQGVVLGLETYEQVATRDLLAVVEHIDSPALGICLDAANCVAALEYPNDVIRLTADRVVNLHIKDFAFARQTGWVGFTYSGCQLGSGLLDYDYLYRTVRPDERNINQIIEHWLPWQSDADATCRLEDAWTRHSLNYLCSRKSEE</sequence>
<dbReference type="GO" id="GO:0016853">
    <property type="term" value="F:isomerase activity"/>
    <property type="evidence" value="ECO:0007669"/>
    <property type="project" value="UniProtKB-KW"/>
</dbReference>
<organism evidence="3 4">
    <name type="scientific">Affinibrenneria salicis</name>
    <dbReference type="NCBI Taxonomy" id="2590031"/>
    <lineage>
        <taxon>Bacteria</taxon>
        <taxon>Pseudomonadati</taxon>
        <taxon>Pseudomonadota</taxon>
        <taxon>Gammaproteobacteria</taxon>
        <taxon>Enterobacterales</taxon>
        <taxon>Pectobacteriaceae</taxon>
        <taxon>Affinibrenneria</taxon>
    </lineage>
</organism>
<dbReference type="InterPro" id="IPR036237">
    <property type="entry name" value="Xyl_isomerase-like_sf"/>
</dbReference>
<accession>A0A5J5G778</accession>
<evidence type="ECO:0000313" key="3">
    <source>
        <dbReference type="EMBL" id="KAA9003170.1"/>
    </source>
</evidence>
<comment type="caution">
    <text evidence="3">The sequence shown here is derived from an EMBL/GenBank/DDBJ whole genome shotgun (WGS) entry which is preliminary data.</text>
</comment>
<dbReference type="InterPro" id="IPR013022">
    <property type="entry name" value="Xyl_isomerase-like_TIM-brl"/>
</dbReference>
<reference evidence="3 4" key="1">
    <citation type="submission" date="2019-09" db="EMBL/GenBank/DDBJ databases">
        <authorList>
            <person name="Li Y."/>
        </authorList>
    </citation>
    <scope>NUCLEOTIDE SEQUENCE [LARGE SCALE GENOMIC DNA]</scope>
    <source>
        <strain evidence="3 4">L3-3HA</strain>
    </source>
</reference>
<protein>
    <submittedName>
        <fullName evidence="3">Sugar phosphate isomerase/epimerase</fullName>
    </submittedName>
</protein>
<keyword evidence="3" id="KW-0413">Isomerase</keyword>